<sequence>MLTSRSPICYRAIAEDTNDFAFRVIAEGKAQKWQTIGQSSTTSAGARPVPPRLGEFRSALQHAAERNMKKEELEAILGSGENTPDLGPIEDYLHAIATERKLPDLAVGMCTARIEEAAPKLRAVLLQAADGEVLSDDESLLLFRGLHILGGARDREACQPLLRLLRRPQEELDDLLGDAVTESLAKIVTGAFDDDADALFALITDRSIDGFIREALFGAATFLAWERRIQRDQFREFLVRFHEERPAEDGDQAWAGWLQAIALLGLRDLVPLVDGAFREDRIPEEWIDRPQFDEDLVAAEHAPDDIDRFTQVNLGYIEDVLVSLDWVRDSEDIFDEDGEEAPWTDFAYPSEPVRNPWRHVGRNDPCPCGSGKKAKKCCLANGEPPA</sequence>
<protein>
    <recommendedName>
        <fullName evidence="3">DUF1186 domain-containing protein</fullName>
    </recommendedName>
</protein>
<evidence type="ECO:0000313" key="2">
    <source>
        <dbReference type="Proteomes" id="UP001364224"/>
    </source>
</evidence>
<comment type="caution">
    <text evidence="1">The sequence shown here is derived from an EMBL/GenBank/DDBJ whole genome shotgun (WGS) entry which is preliminary data.</text>
</comment>
<gene>
    <name evidence="1" type="ORF">V1286_002488</name>
</gene>
<accession>A0ABU8B8V1</accession>
<reference evidence="1 2" key="1">
    <citation type="submission" date="2024-02" db="EMBL/GenBank/DDBJ databases">
        <title>Adaptive strategies in a cosmopolitan and abundant soil bacterium.</title>
        <authorList>
            <person name="Carini P."/>
        </authorList>
    </citation>
    <scope>NUCLEOTIDE SEQUENCE [LARGE SCALE GENOMIC DNA]</scope>
    <source>
        <strain evidence="1 2">AZCC 1608</strain>
    </source>
</reference>
<dbReference type="InterPro" id="IPR004027">
    <property type="entry name" value="SEC_C_motif"/>
</dbReference>
<evidence type="ECO:0008006" key="3">
    <source>
        <dbReference type="Google" id="ProtNLM"/>
    </source>
</evidence>
<dbReference type="InterPro" id="IPR010602">
    <property type="entry name" value="DUF1186"/>
</dbReference>
<evidence type="ECO:0000313" key="1">
    <source>
        <dbReference type="EMBL" id="MEH2554959.1"/>
    </source>
</evidence>
<dbReference type="Pfam" id="PF06685">
    <property type="entry name" value="DUF1186"/>
    <property type="match status" value="1"/>
</dbReference>
<name>A0ABU8B8V1_9BRAD</name>
<keyword evidence="2" id="KW-1185">Reference proteome</keyword>
<dbReference type="EMBL" id="JAZHRV010000001">
    <property type="protein sequence ID" value="MEH2554959.1"/>
    <property type="molecule type" value="Genomic_DNA"/>
</dbReference>
<dbReference type="RefSeq" id="WP_334479851.1">
    <property type="nucleotide sequence ID" value="NZ_JAZHRV010000001.1"/>
</dbReference>
<dbReference type="Proteomes" id="UP001364224">
    <property type="component" value="Unassembled WGS sequence"/>
</dbReference>
<dbReference type="SUPFAM" id="SSF103642">
    <property type="entry name" value="Sec-C motif"/>
    <property type="match status" value="1"/>
</dbReference>
<organism evidence="1 2">
    <name type="scientific">Bradyrhizobium algeriense</name>
    <dbReference type="NCBI Taxonomy" id="634784"/>
    <lineage>
        <taxon>Bacteria</taxon>
        <taxon>Pseudomonadati</taxon>
        <taxon>Pseudomonadota</taxon>
        <taxon>Alphaproteobacteria</taxon>
        <taxon>Hyphomicrobiales</taxon>
        <taxon>Nitrobacteraceae</taxon>
        <taxon>Bradyrhizobium</taxon>
    </lineage>
</organism>
<dbReference type="Pfam" id="PF02810">
    <property type="entry name" value="SEC-C"/>
    <property type="match status" value="1"/>
</dbReference>
<proteinExistence type="predicted"/>
<dbReference type="Gene3D" id="3.10.450.50">
    <property type="match status" value="1"/>
</dbReference>